<dbReference type="Proteomes" id="UP000243207">
    <property type="component" value="Chromosome I"/>
</dbReference>
<dbReference type="AlphaFoldDB" id="A0A1H1PCX7"/>
<dbReference type="OrthoDB" id="6089792at2"/>
<sequence>MDYFIIAIITVAGLAFHWWIFVLIRRWSQRDLALSLAGKDPIKQAFMLEKLAEAQRLKVRRKELDAWLEAASQRYDAQAAGTASST</sequence>
<accession>A0A1H1PCX7</accession>
<keyword evidence="3" id="KW-1185">Reference proteome</keyword>
<evidence type="ECO:0000313" key="2">
    <source>
        <dbReference type="EMBL" id="SDS09126.1"/>
    </source>
</evidence>
<feature type="transmembrane region" description="Helical" evidence="1">
    <location>
        <begin position="6"/>
        <end position="24"/>
    </location>
</feature>
<name>A0A1H1PCX7_9GAMM</name>
<evidence type="ECO:0000256" key="1">
    <source>
        <dbReference type="SAM" id="Phobius"/>
    </source>
</evidence>
<keyword evidence="1" id="KW-1133">Transmembrane helix</keyword>
<evidence type="ECO:0008006" key="4">
    <source>
        <dbReference type="Google" id="ProtNLM"/>
    </source>
</evidence>
<reference evidence="3" key="1">
    <citation type="submission" date="2016-10" db="EMBL/GenBank/DDBJ databases">
        <authorList>
            <person name="Varghese N."/>
            <person name="Submissions S."/>
        </authorList>
    </citation>
    <scope>NUCLEOTIDE SEQUENCE [LARGE SCALE GENOMIC DNA]</scope>
    <source>
        <strain evidence="3">NRRL B-51270</strain>
    </source>
</reference>
<protein>
    <recommendedName>
        <fullName evidence="4">30S ribosomal protein S3</fullName>
    </recommendedName>
</protein>
<dbReference type="RefSeq" id="WP_093392020.1">
    <property type="nucleotide sequence ID" value="NZ_LT629736.1"/>
</dbReference>
<keyword evidence="1" id="KW-0812">Transmembrane</keyword>
<keyword evidence="1" id="KW-0472">Membrane</keyword>
<evidence type="ECO:0000313" key="3">
    <source>
        <dbReference type="Proteomes" id="UP000243207"/>
    </source>
</evidence>
<organism evidence="2 3">
    <name type="scientific">Halopseudomonas xinjiangensis</name>
    <dbReference type="NCBI Taxonomy" id="487184"/>
    <lineage>
        <taxon>Bacteria</taxon>
        <taxon>Pseudomonadati</taxon>
        <taxon>Pseudomonadota</taxon>
        <taxon>Gammaproteobacteria</taxon>
        <taxon>Pseudomonadales</taxon>
        <taxon>Pseudomonadaceae</taxon>
        <taxon>Halopseudomonas</taxon>
    </lineage>
</organism>
<dbReference type="EMBL" id="LT629736">
    <property type="protein sequence ID" value="SDS09126.1"/>
    <property type="molecule type" value="Genomic_DNA"/>
</dbReference>
<proteinExistence type="predicted"/>
<gene>
    <name evidence="2" type="ORF">SAMN05216421_0890</name>
</gene>